<dbReference type="GO" id="GO:0000976">
    <property type="term" value="F:transcription cis-regulatory region binding"/>
    <property type="evidence" value="ECO:0007669"/>
    <property type="project" value="TreeGrafter"/>
</dbReference>
<dbReference type="AlphaFoldDB" id="A0AAN2AB02"/>
<keyword evidence="1" id="KW-0238">DNA-binding</keyword>
<comment type="caution">
    <text evidence="3">The sequence shown here is derived from an EMBL/GenBank/DDBJ whole genome shotgun (WGS) entry which is preliminary data.</text>
</comment>
<gene>
    <name evidence="3" type="ORF">AGRHK599_LOCUS4951</name>
</gene>
<feature type="domain" description="HTH araC/xylS-type" evidence="2">
    <location>
        <begin position="237"/>
        <end position="333"/>
    </location>
</feature>
<dbReference type="KEGG" id="aro:B0909_13335"/>
<dbReference type="Proteomes" id="UP000528185">
    <property type="component" value="Unassembled WGS sequence"/>
</dbReference>
<protein>
    <submittedName>
        <fullName evidence="3">HTH-type transcriptional regulator</fullName>
    </submittedName>
</protein>
<evidence type="ECO:0000313" key="3">
    <source>
        <dbReference type="EMBL" id="CAD0216688.1"/>
    </source>
</evidence>
<dbReference type="PROSITE" id="PS01124">
    <property type="entry name" value="HTH_ARAC_FAMILY_2"/>
    <property type="match status" value="1"/>
</dbReference>
<dbReference type="InterPro" id="IPR032687">
    <property type="entry name" value="AraC-type_N"/>
</dbReference>
<evidence type="ECO:0000256" key="1">
    <source>
        <dbReference type="ARBA" id="ARBA00023125"/>
    </source>
</evidence>
<dbReference type="Pfam" id="PF12833">
    <property type="entry name" value="HTH_18"/>
    <property type="match status" value="1"/>
</dbReference>
<accession>A0AAN2AB02</accession>
<dbReference type="RefSeq" id="WP_077767862.1">
    <property type="nucleotide sequence ID" value="NZ_CAICSX020000002.1"/>
</dbReference>
<dbReference type="GO" id="GO:0003700">
    <property type="term" value="F:DNA-binding transcription factor activity"/>
    <property type="evidence" value="ECO:0007669"/>
    <property type="project" value="InterPro"/>
</dbReference>
<name>A0AAN2AB02_RHIRH</name>
<dbReference type="SMART" id="SM00342">
    <property type="entry name" value="HTH_ARAC"/>
    <property type="match status" value="1"/>
</dbReference>
<reference evidence="3 4" key="1">
    <citation type="submission" date="2020-06" db="EMBL/GenBank/DDBJ databases">
        <authorList>
            <person name="De Coninck B."/>
            <person name="Ibrahim H."/>
        </authorList>
    </citation>
    <scope>NUCLEOTIDE SEQUENCE [LARGE SCALE GENOMIC DNA]</scope>
    <source>
        <strain evidence="3">Ag_rhizogenes_K599</strain>
    </source>
</reference>
<dbReference type="PANTHER" id="PTHR47894">
    <property type="entry name" value="HTH-TYPE TRANSCRIPTIONAL REGULATOR GADX"/>
    <property type="match status" value="1"/>
</dbReference>
<dbReference type="Gene3D" id="1.10.10.60">
    <property type="entry name" value="Homeodomain-like"/>
    <property type="match status" value="1"/>
</dbReference>
<dbReference type="Pfam" id="PF12625">
    <property type="entry name" value="Arabinose_bd"/>
    <property type="match status" value="1"/>
</dbReference>
<dbReference type="InterPro" id="IPR018060">
    <property type="entry name" value="HTH_AraC"/>
</dbReference>
<proteinExistence type="predicted"/>
<dbReference type="GO" id="GO:0005829">
    <property type="term" value="C:cytosol"/>
    <property type="evidence" value="ECO:0007669"/>
    <property type="project" value="TreeGrafter"/>
</dbReference>
<evidence type="ECO:0000259" key="2">
    <source>
        <dbReference type="PROSITE" id="PS01124"/>
    </source>
</evidence>
<evidence type="ECO:0000313" key="4">
    <source>
        <dbReference type="Proteomes" id="UP000528185"/>
    </source>
</evidence>
<organism evidence="3 4">
    <name type="scientific">Rhizobium rhizogenes</name>
    <name type="common">Agrobacterium rhizogenes</name>
    <dbReference type="NCBI Taxonomy" id="359"/>
    <lineage>
        <taxon>Bacteria</taxon>
        <taxon>Pseudomonadati</taxon>
        <taxon>Pseudomonadota</taxon>
        <taxon>Alphaproteobacteria</taxon>
        <taxon>Hyphomicrobiales</taxon>
        <taxon>Rhizobiaceae</taxon>
        <taxon>Rhizobium/Agrobacterium group</taxon>
        <taxon>Rhizobium</taxon>
    </lineage>
</organism>
<dbReference type="PANTHER" id="PTHR47894:SF4">
    <property type="entry name" value="HTH-TYPE TRANSCRIPTIONAL REGULATOR GADX"/>
    <property type="match status" value="1"/>
</dbReference>
<sequence>MENSLLHLPMTTSYLRLAYRAYGTEDEQILAGTNLTESDLDDPQTEISLFQQVRVIDNMIARFGPGFVFLKPEIWNTSIHGAVAIAAISAPTVGDGIAVLPRYGPARTPFQRGTIRPLGAYMILDWEVTVPLTEAQWLPMMEVNFLAIRSVVRAALGTEAPELEFTFTVPAPPYEARAREVLGGKVQYGKLVNRAKFPRSWWPMRSVTADPVLYKRAVDELEFAAQRRRENPVQFLARIERILQSAPDGRPSADMVAASLGVSRRTMVRRLREVGAGFRELLDSELRRRAIQYKDARLRRDDIASRLGYEDPASFNRAWRRWFGSVKSLEKSGKEWSGDIT</sequence>
<dbReference type="EMBL" id="CAICSX020000002">
    <property type="protein sequence ID" value="CAD0216688.1"/>
    <property type="molecule type" value="Genomic_DNA"/>
</dbReference>